<reference evidence="2" key="1">
    <citation type="journal article" date="2023" name="G3 (Bethesda)">
        <title>A reference genome for the long-term kleptoplast-retaining sea slug Elysia crispata morphotype clarki.</title>
        <authorList>
            <person name="Eastman K.E."/>
            <person name="Pendleton A.L."/>
            <person name="Shaikh M.A."/>
            <person name="Suttiyut T."/>
            <person name="Ogas R."/>
            <person name="Tomko P."/>
            <person name="Gavelis G."/>
            <person name="Widhalm J.R."/>
            <person name="Wisecaver J.H."/>
        </authorList>
    </citation>
    <scope>NUCLEOTIDE SEQUENCE</scope>
    <source>
        <strain evidence="2">ECLA1</strain>
    </source>
</reference>
<keyword evidence="3" id="KW-1185">Reference proteome</keyword>
<feature type="region of interest" description="Disordered" evidence="1">
    <location>
        <begin position="17"/>
        <end position="40"/>
    </location>
</feature>
<evidence type="ECO:0000313" key="3">
    <source>
        <dbReference type="Proteomes" id="UP001283361"/>
    </source>
</evidence>
<dbReference type="EMBL" id="JAWDGP010003969">
    <property type="protein sequence ID" value="KAK3769111.1"/>
    <property type="molecule type" value="Genomic_DNA"/>
</dbReference>
<evidence type="ECO:0000313" key="2">
    <source>
        <dbReference type="EMBL" id="KAK3769111.1"/>
    </source>
</evidence>
<organism evidence="2 3">
    <name type="scientific">Elysia crispata</name>
    <name type="common">lettuce slug</name>
    <dbReference type="NCBI Taxonomy" id="231223"/>
    <lineage>
        <taxon>Eukaryota</taxon>
        <taxon>Metazoa</taxon>
        <taxon>Spiralia</taxon>
        <taxon>Lophotrochozoa</taxon>
        <taxon>Mollusca</taxon>
        <taxon>Gastropoda</taxon>
        <taxon>Heterobranchia</taxon>
        <taxon>Euthyneura</taxon>
        <taxon>Panpulmonata</taxon>
        <taxon>Sacoglossa</taxon>
        <taxon>Placobranchoidea</taxon>
        <taxon>Plakobranchidae</taxon>
        <taxon>Elysia</taxon>
    </lineage>
</organism>
<proteinExistence type="predicted"/>
<comment type="caution">
    <text evidence="2">The sequence shown here is derived from an EMBL/GenBank/DDBJ whole genome shotgun (WGS) entry which is preliminary data.</text>
</comment>
<accession>A0AAE1DFY9</accession>
<evidence type="ECO:0000256" key="1">
    <source>
        <dbReference type="SAM" id="MobiDB-lite"/>
    </source>
</evidence>
<sequence>MADHMIKVIICHKISHAKTSQHQTSEAREKTEKTQEKNTNSAFKSFYSLFQLDFPAVRDRTKKDGDRGYERRSFGESDSRS</sequence>
<dbReference type="AlphaFoldDB" id="A0AAE1DFY9"/>
<feature type="region of interest" description="Disordered" evidence="1">
    <location>
        <begin position="60"/>
        <end position="81"/>
    </location>
</feature>
<name>A0AAE1DFY9_9GAST</name>
<protein>
    <submittedName>
        <fullName evidence="2">Uncharacterized protein</fullName>
    </submittedName>
</protein>
<gene>
    <name evidence="2" type="ORF">RRG08_051571</name>
</gene>
<dbReference type="Proteomes" id="UP001283361">
    <property type="component" value="Unassembled WGS sequence"/>
</dbReference>
<feature type="compositionally biased region" description="Basic and acidic residues" evidence="1">
    <location>
        <begin position="25"/>
        <end position="36"/>
    </location>
</feature>